<protein>
    <submittedName>
        <fullName evidence="1">Uncharacterized protein</fullName>
    </submittedName>
</protein>
<dbReference type="AlphaFoldDB" id="A0A973VX82"/>
<dbReference type="EMBL" id="JAAOLE020000001">
    <property type="protein sequence ID" value="NVI43488.1"/>
    <property type="molecule type" value="Genomic_DNA"/>
</dbReference>
<name>A0A973VX82_9BRAD</name>
<comment type="caution">
    <text evidence="1">The sequence shown here is derived from an EMBL/GenBank/DDBJ whole genome shotgun (WGS) entry which is preliminary data.</text>
</comment>
<gene>
    <name evidence="1" type="ORF">HAP48_010965</name>
</gene>
<reference evidence="1" key="1">
    <citation type="submission" date="2020-06" db="EMBL/GenBank/DDBJ databases">
        <title>Whole Genome Sequence of Bradyrhizobium sp. Strain 1S1.</title>
        <authorList>
            <person name="Bromfield E.S.P."/>
            <person name="Cloutier S."/>
        </authorList>
    </citation>
    <scope>NUCLEOTIDE SEQUENCE [LARGE SCALE GENOMIC DNA]</scope>
    <source>
        <strain evidence="1">1S1</strain>
    </source>
</reference>
<dbReference type="RefSeq" id="WP_156929111.1">
    <property type="nucleotide sequence ID" value="NZ_CP088285.1"/>
</dbReference>
<accession>A0A973VX82</accession>
<evidence type="ECO:0000313" key="1">
    <source>
        <dbReference type="EMBL" id="NVI43488.1"/>
    </source>
</evidence>
<proteinExistence type="predicted"/>
<sequence>MIELIRIMAAIGIALVESIVAWFETKAVLERGQLSGQSARPDSSPDSGS</sequence>
<organism evidence="1">
    <name type="scientific">Bradyrhizobium septentrionale</name>
    <dbReference type="NCBI Taxonomy" id="1404411"/>
    <lineage>
        <taxon>Bacteria</taxon>
        <taxon>Pseudomonadati</taxon>
        <taxon>Pseudomonadota</taxon>
        <taxon>Alphaproteobacteria</taxon>
        <taxon>Hyphomicrobiales</taxon>
        <taxon>Nitrobacteraceae</taxon>
        <taxon>Bradyrhizobium</taxon>
    </lineage>
</organism>